<dbReference type="InterPro" id="IPR004193">
    <property type="entry name" value="Glyco_hydro_13_N"/>
</dbReference>
<protein>
    <submittedName>
        <fullName evidence="5">Glycogen debranching enzyme</fullName>
    </submittedName>
</protein>
<dbReference type="Proteomes" id="UP000078543">
    <property type="component" value="Unassembled WGS sequence"/>
</dbReference>
<comment type="caution">
    <text evidence="5">The sequence shown here is derived from an EMBL/GenBank/DDBJ whole genome shotgun (WGS) entry which is preliminary data.</text>
</comment>
<dbReference type="InterPro" id="IPR011837">
    <property type="entry name" value="Glycogen_debranch_GlgX"/>
</dbReference>
<dbReference type="Gene3D" id="3.20.20.80">
    <property type="entry name" value="Glycosidases"/>
    <property type="match status" value="1"/>
</dbReference>
<keyword evidence="3" id="KW-0326">Glycosidase</keyword>
<dbReference type="InterPro" id="IPR044505">
    <property type="entry name" value="GlgX_Isoamylase_N_E_set"/>
</dbReference>
<organism evidence="5 6">
    <name type="scientific">Magnetospirillum moscoviense</name>
    <dbReference type="NCBI Taxonomy" id="1437059"/>
    <lineage>
        <taxon>Bacteria</taxon>
        <taxon>Pseudomonadati</taxon>
        <taxon>Pseudomonadota</taxon>
        <taxon>Alphaproteobacteria</taxon>
        <taxon>Rhodospirillales</taxon>
        <taxon>Rhodospirillaceae</taxon>
        <taxon>Magnetospirillum</taxon>
    </lineage>
</organism>
<dbReference type="EMBL" id="LWQU01000152">
    <property type="protein sequence ID" value="OAN48890.1"/>
    <property type="molecule type" value="Genomic_DNA"/>
</dbReference>
<reference evidence="5 6" key="1">
    <citation type="submission" date="2016-04" db="EMBL/GenBank/DDBJ databases">
        <title>Draft genome sequence of freshwater magnetotactic bacteria Magnetospirillum marisnigri SP-1 and Magnetospirillum moscoviense BB-1.</title>
        <authorList>
            <person name="Koziaeva V."/>
            <person name="Dziuba M.V."/>
            <person name="Ivanov T.M."/>
            <person name="Kuznetsov B."/>
            <person name="Grouzdev D.S."/>
        </authorList>
    </citation>
    <scope>NUCLEOTIDE SEQUENCE [LARGE SCALE GENOMIC DNA]</scope>
    <source>
        <strain evidence="5 6">BB-1</strain>
    </source>
</reference>
<evidence type="ECO:0000256" key="1">
    <source>
        <dbReference type="ARBA" id="ARBA00008061"/>
    </source>
</evidence>
<dbReference type="Pfam" id="PF00128">
    <property type="entry name" value="Alpha-amylase"/>
    <property type="match status" value="1"/>
</dbReference>
<dbReference type="GO" id="GO:0005980">
    <property type="term" value="P:glycogen catabolic process"/>
    <property type="evidence" value="ECO:0007669"/>
    <property type="project" value="InterPro"/>
</dbReference>
<sequence>MPHRRRIWAGSPYPLGATWDGNGVNFALFSANATKVDLCLFDAHGREVERITLPEYTDEVWHGYLPDARPGLLYGYRVHGPYDPHRGHRFNADKLLIDPYAKALTGSLIWSDTHFAFRLGSSKLDLAMDRRDNARFMPKCKVLDTAFTWGADRRPDTAWSDSVVYELHVRGFTMKHPQVPPAVRGTFLGMAHPAVIDHLVKLGVTAVELLPVQAGVDERHLVEKGLRNYWGYNPITYFAAEPRYYGANPHGDFKTMIGRLHEAGIEVILDVVYNHTAEGNHLGPTLSYKGIDNASYYRLVPGAERWYENYSGCGNTLQLSHPRVLQMVMDSLRYWVEEMHVDGFRFDLAASLAREKSGFDGGSGFLDAVRQDPVLSRVKLIAEPWDIGGDGYRLGGFPPGWSEWNGRYRDTVRRFWRGDGGIIGDMASRLTGSSDMFGWGGRRPWASLNFVTCHDGFTMADLVTYEKKQNVANGEDNRDGTDANYSWNCGAEGPTDSPAINSLRARQIRNMLATLLLSQGVPMLLAGDEFGRSQGGNNNAYCQDNDVGWVDWGKVDEDLLAFVQGLMKLRREHPVFRRPHFFKGDRVAGGKLKDITWVTPEGTEMTNADWTAPFARSLGFVLGGESCVVDSRAGRLDADETYMVLMNAYTEILFYTLPPQMGDSWEVLMDTARPGRVGPEEVCQGGSRFPVKPHSLAVLRRREGGTP</sequence>
<dbReference type="OrthoDB" id="3236218at2"/>
<keyword evidence="2" id="KW-0378">Hydrolase</keyword>
<evidence type="ECO:0000256" key="2">
    <source>
        <dbReference type="ARBA" id="ARBA00022801"/>
    </source>
</evidence>
<comment type="similarity">
    <text evidence="1">Belongs to the glycosyl hydrolase 13 family.</text>
</comment>
<dbReference type="InterPro" id="IPR014756">
    <property type="entry name" value="Ig_E-set"/>
</dbReference>
<dbReference type="InterPro" id="IPR017853">
    <property type="entry name" value="GH"/>
</dbReference>
<proteinExistence type="inferred from homology"/>
<dbReference type="InterPro" id="IPR006047">
    <property type="entry name" value="GH13_cat_dom"/>
</dbReference>
<dbReference type="CDD" id="cd11326">
    <property type="entry name" value="AmyAc_Glg_debranch"/>
    <property type="match status" value="1"/>
</dbReference>
<dbReference type="Gene3D" id="2.60.40.1180">
    <property type="entry name" value="Golgi alpha-mannosidase II"/>
    <property type="match status" value="1"/>
</dbReference>
<dbReference type="SUPFAM" id="SSF51445">
    <property type="entry name" value="(Trans)glycosidases"/>
    <property type="match status" value="1"/>
</dbReference>
<keyword evidence="6" id="KW-1185">Reference proteome</keyword>
<dbReference type="CDD" id="cd02856">
    <property type="entry name" value="E_set_GDE_Isoamylase_N"/>
    <property type="match status" value="1"/>
</dbReference>
<dbReference type="AlphaFoldDB" id="A0A178MJN8"/>
<dbReference type="PANTHER" id="PTHR43002">
    <property type="entry name" value="GLYCOGEN DEBRANCHING ENZYME"/>
    <property type="match status" value="1"/>
</dbReference>
<dbReference type="STRING" id="1437059.A6A05_02580"/>
<dbReference type="SMART" id="SM00642">
    <property type="entry name" value="Aamy"/>
    <property type="match status" value="1"/>
</dbReference>
<evidence type="ECO:0000259" key="4">
    <source>
        <dbReference type="SMART" id="SM00642"/>
    </source>
</evidence>
<evidence type="ECO:0000313" key="6">
    <source>
        <dbReference type="Proteomes" id="UP000078543"/>
    </source>
</evidence>
<gene>
    <name evidence="5" type="ORF">A6A05_02580</name>
</gene>
<accession>A0A178MJN8</accession>
<dbReference type="NCBIfam" id="TIGR02100">
    <property type="entry name" value="glgX_debranch"/>
    <property type="match status" value="1"/>
</dbReference>
<dbReference type="Gene3D" id="2.60.40.10">
    <property type="entry name" value="Immunoglobulins"/>
    <property type="match status" value="1"/>
</dbReference>
<dbReference type="SUPFAM" id="SSF51011">
    <property type="entry name" value="Glycosyl hydrolase domain"/>
    <property type="match status" value="1"/>
</dbReference>
<dbReference type="GO" id="GO:0004135">
    <property type="term" value="F:amylo-alpha-1,6-glucosidase activity"/>
    <property type="evidence" value="ECO:0007669"/>
    <property type="project" value="InterPro"/>
</dbReference>
<name>A0A178MJN8_9PROT</name>
<dbReference type="SUPFAM" id="SSF81296">
    <property type="entry name" value="E set domains"/>
    <property type="match status" value="1"/>
</dbReference>
<feature type="domain" description="Glycosyl hydrolase family 13 catalytic" evidence="4">
    <location>
        <begin position="166"/>
        <end position="570"/>
    </location>
</feature>
<dbReference type="RefSeq" id="WP_068501910.1">
    <property type="nucleotide sequence ID" value="NZ_LWQU01000152.1"/>
</dbReference>
<dbReference type="InterPro" id="IPR013780">
    <property type="entry name" value="Glyco_hydro_b"/>
</dbReference>
<evidence type="ECO:0000256" key="3">
    <source>
        <dbReference type="ARBA" id="ARBA00023295"/>
    </source>
</evidence>
<dbReference type="InterPro" id="IPR013783">
    <property type="entry name" value="Ig-like_fold"/>
</dbReference>
<evidence type="ECO:0000313" key="5">
    <source>
        <dbReference type="EMBL" id="OAN48890.1"/>
    </source>
</evidence>
<dbReference type="Pfam" id="PF02922">
    <property type="entry name" value="CBM_48"/>
    <property type="match status" value="1"/>
</dbReference>